<feature type="domain" description="ABC transporter" evidence="11">
    <location>
        <begin position="4"/>
        <end position="242"/>
    </location>
</feature>
<dbReference type="PROSITE" id="PS50893">
    <property type="entry name" value="ABC_TRANSPORTER_2"/>
    <property type="match status" value="2"/>
</dbReference>
<evidence type="ECO:0000256" key="5">
    <source>
        <dbReference type="ARBA" id="ARBA00022737"/>
    </source>
</evidence>
<keyword evidence="7 12" id="KW-0067">ATP-binding</keyword>
<evidence type="ECO:0000313" key="12">
    <source>
        <dbReference type="EMBL" id="CUN56393.1"/>
    </source>
</evidence>
<keyword evidence="8" id="KW-1278">Translocase</keyword>
<proteinExistence type="inferred from homology"/>
<evidence type="ECO:0000256" key="8">
    <source>
        <dbReference type="ARBA" id="ARBA00022967"/>
    </source>
</evidence>
<evidence type="ECO:0000256" key="6">
    <source>
        <dbReference type="ARBA" id="ARBA00022741"/>
    </source>
</evidence>
<evidence type="ECO:0000256" key="9">
    <source>
        <dbReference type="ARBA" id="ARBA00023136"/>
    </source>
</evidence>
<dbReference type="CDD" id="cd03225">
    <property type="entry name" value="ABC_cobalt_CbiO_domain1"/>
    <property type="match status" value="2"/>
</dbReference>
<dbReference type="SUPFAM" id="SSF52540">
    <property type="entry name" value="P-loop containing nucleoside triphosphate hydrolases"/>
    <property type="match status" value="2"/>
</dbReference>
<dbReference type="InterPro" id="IPR003439">
    <property type="entry name" value="ABC_transporter-like_ATP-bd"/>
</dbReference>
<dbReference type="Pfam" id="PF00005">
    <property type="entry name" value="ABC_tran"/>
    <property type="match status" value="2"/>
</dbReference>
<dbReference type="NCBIfam" id="NF010167">
    <property type="entry name" value="PRK13648.1"/>
    <property type="match status" value="2"/>
</dbReference>
<dbReference type="Proteomes" id="UP000095447">
    <property type="component" value="Unassembled WGS sequence"/>
</dbReference>
<dbReference type="InterPro" id="IPR027417">
    <property type="entry name" value="P-loop_NTPase"/>
</dbReference>
<evidence type="ECO:0000256" key="7">
    <source>
        <dbReference type="ARBA" id="ARBA00022840"/>
    </source>
</evidence>
<dbReference type="GO" id="GO:0016887">
    <property type="term" value="F:ATP hydrolysis activity"/>
    <property type="evidence" value="ECO:0007669"/>
    <property type="project" value="InterPro"/>
</dbReference>
<dbReference type="PANTHER" id="PTHR43553">
    <property type="entry name" value="HEAVY METAL TRANSPORTER"/>
    <property type="match status" value="1"/>
</dbReference>
<reference evidence="12 13" key="1">
    <citation type="submission" date="2015-09" db="EMBL/GenBank/DDBJ databases">
        <authorList>
            <consortium name="Pathogen Informatics"/>
        </authorList>
    </citation>
    <scope>NUCLEOTIDE SEQUENCE [LARGE SCALE GENOMIC DNA]</scope>
    <source>
        <strain evidence="12 13">2789STDY5608838</strain>
    </source>
</reference>
<dbReference type="PROSITE" id="PS00211">
    <property type="entry name" value="ABC_TRANSPORTER_1"/>
    <property type="match status" value="2"/>
</dbReference>
<sequence length="636" mass="72269">MKIIEVKNFSFRYANGDRDSLENVTLDVEEGTFNVLCGKSGCGKSTLLRQLKSDLAPYGSKSGRICYYGQNLTEIDHRQQSQEIGYVLQNPENQIVTDKVWHELAFGLESLGYDTPSIRLRVAEMASYFGIHQWFYKNVSELSGGQKQLLNLAAIMAMHPKLLILDEPTSQLDPIAASDFLETVRKINRDIGTTVILTEHRLQDVIPWADKVYVMDKGSLLTQGTPREIGEFLKKEHHGMFLSMPVPMQIYAEVESDLPCPLTVREGRNWITQVMQKARHDKLEQVCHDREQLLNESYHDEMNVEKHDRAFEKNNEFESTKTDDFTQNSSTDINIDTNEVNSKSNSKLHKTLNTLRSKIPHMSKEFETPAIQVKDVWFRYEKDGRDVVQDLNLEVKQGEFYALVGGNGTGKSTTLSLISRVRAPYRGKILLNGVDIRRYTDTQLYRGYLGVLPQNPQSMFIRKTVREDLYSIIGGAKEKKSPEYTASMKKAEAIEGIVSLTRLEGLLDRHPYDLSGGEQQRLALAKVLLLQPRLLLMDEPTKGLDAEYKQELGEILKKLQEHGITIFMISHDVEFVAEYADRVGLFFQGNVVTSKPAAEFFAGNSFYTTAANRMARHYFPDAVTGKEVAACLKERL</sequence>
<organism evidence="12 13">
    <name type="scientific">Blautia obeum</name>
    <dbReference type="NCBI Taxonomy" id="40520"/>
    <lineage>
        <taxon>Bacteria</taxon>
        <taxon>Bacillati</taxon>
        <taxon>Bacillota</taxon>
        <taxon>Clostridia</taxon>
        <taxon>Lachnospirales</taxon>
        <taxon>Lachnospiraceae</taxon>
        <taxon>Blautia</taxon>
    </lineage>
</organism>
<evidence type="ECO:0000256" key="1">
    <source>
        <dbReference type="ARBA" id="ARBA00004202"/>
    </source>
</evidence>
<gene>
    <name evidence="12" type="primary">ybhF</name>
    <name evidence="12" type="ORF">ERS852395_00711</name>
</gene>
<evidence type="ECO:0000256" key="10">
    <source>
        <dbReference type="ARBA" id="ARBA00025157"/>
    </source>
</evidence>
<dbReference type="SMART" id="SM00382">
    <property type="entry name" value="AAA"/>
    <property type="match status" value="2"/>
</dbReference>
<dbReference type="InterPro" id="IPR050095">
    <property type="entry name" value="ECF_ABC_transporter_ATP-bd"/>
</dbReference>
<dbReference type="InterPro" id="IPR003593">
    <property type="entry name" value="AAA+_ATPase"/>
</dbReference>
<protein>
    <submittedName>
        <fullName evidence="12">Uncharacterized ABC transporter ATP-binding protein YbhF</fullName>
    </submittedName>
</protein>
<comment type="subcellular location">
    <subcellularLocation>
        <location evidence="1">Cell membrane</location>
        <topology evidence="1">Peripheral membrane protein</topology>
    </subcellularLocation>
</comment>
<dbReference type="InterPro" id="IPR015856">
    <property type="entry name" value="ABC_transpr_CbiO/EcfA_su"/>
</dbReference>
<dbReference type="Gene3D" id="3.40.50.300">
    <property type="entry name" value="P-loop containing nucleotide triphosphate hydrolases"/>
    <property type="match status" value="2"/>
</dbReference>
<name>A0A173XY93_9FIRM</name>
<evidence type="ECO:0000256" key="3">
    <source>
        <dbReference type="ARBA" id="ARBA00022448"/>
    </source>
</evidence>
<dbReference type="GO" id="GO:0043190">
    <property type="term" value="C:ATP-binding cassette (ABC) transporter complex"/>
    <property type="evidence" value="ECO:0007669"/>
    <property type="project" value="TreeGrafter"/>
</dbReference>
<dbReference type="PANTHER" id="PTHR43553:SF23">
    <property type="entry name" value="ABC TRANSPORTER ATP-BINDING COMPONENT"/>
    <property type="match status" value="1"/>
</dbReference>
<dbReference type="RefSeq" id="WP_055052728.1">
    <property type="nucleotide sequence ID" value="NZ_CYZA01000002.1"/>
</dbReference>
<dbReference type="GO" id="GO:0005524">
    <property type="term" value="F:ATP binding"/>
    <property type="evidence" value="ECO:0007669"/>
    <property type="project" value="UniProtKB-KW"/>
</dbReference>
<keyword evidence="6" id="KW-0547">Nucleotide-binding</keyword>
<dbReference type="GO" id="GO:0042626">
    <property type="term" value="F:ATPase-coupled transmembrane transporter activity"/>
    <property type="evidence" value="ECO:0007669"/>
    <property type="project" value="TreeGrafter"/>
</dbReference>
<keyword evidence="3" id="KW-0813">Transport</keyword>
<feature type="domain" description="ABC transporter" evidence="11">
    <location>
        <begin position="371"/>
        <end position="613"/>
    </location>
</feature>
<keyword evidence="9" id="KW-0472">Membrane</keyword>
<evidence type="ECO:0000313" key="13">
    <source>
        <dbReference type="Proteomes" id="UP000095447"/>
    </source>
</evidence>
<evidence type="ECO:0000256" key="4">
    <source>
        <dbReference type="ARBA" id="ARBA00022475"/>
    </source>
</evidence>
<comment type="function">
    <text evidence="10">Probably part of an ABC transporter complex. Responsible for energy coupling to the transport system.</text>
</comment>
<dbReference type="InterPro" id="IPR017871">
    <property type="entry name" value="ABC_transporter-like_CS"/>
</dbReference>
<evidence type="ECO:0000256" key="2">
    <source>
        <dbReference type="ARBA" id="ARBA00005417"/>
    </source>
</evidence>
<dbReference type="EMBL" id="CYZA01000002">
    <property type="protein sequence ID" value="CUN56393.1"/>
    <property type="molecule type" value="Genomic_DNA"/>
</dbReference>
<evidence type="ECO:0000259" key="11">
    <source>
        <dbReference type="PROSITE" id="PS50893"/>
    </source>
</evidence>
<keyword evidence="5" id="KW-0677">Repeat</keyword>
<accession>A0A173XY93</accession>
<comment type="similarity">
    <text evidence="2">Belongs to the ABC transporter superfamily.</text>
</comment>
<dbReference type="AlphaFoldDB" id="A0A173XY93"/>
<keyword evidence="4" id="KW-1003">Cell membrane</keyword>